<dbReference type="STRING" id="1560345.AWL63_06285"/>
<evidence type="ECO:0000313" key="2">
    <source>
        <dbReference type="Proteomes" id="UP000094256"/>
    </source>
</evidence>
<gene>
    <name evidence="1" type="ORF">AWL63_06285</name>
</gene>
<sequence>MTAETDIANIRADLKQISDALDNHGTAFGIGLLHPELKDALRSLSRATDDRPSRPERGEFWSQRELLVNLVPIRTRLENCLLSGTLHEADIIGAVGPALHHVAGGIVDLMKTMARSTPRTGTAG</sequence>
<keyword evidence="2" id="KW-1185">Reference proteome</keyword>
<name>A0A1B3Z896_9SPHN</name>
<evidence type="ECO:0000313" key="1">
    <source>
        <dbReference type="EMBL" id="AOH83640.1"/>
    </source>
</evidence>
<accession>A0A1B3Z896</accession>
<dbReference type="AlphaFoldDB" id="A0A1B3Z896"/>
<dbReference type="EMBL" id="CP014168">
    <property type="protein sequence ID" value="AOH83640.1"/>
    <property type="molecule type" value="Genomic_DNA"/>
</dbReference>
<dbReference type="Proteomes" id="UP000094256">
    <property type="component" value="Chromosome"/>
</dbReference>
<dbReference type="KEGG" id="span:AWL63_06285"/>
<dbReference type="RefSeq" id="WP_069204210.1">
    <property type="nucleotide sequence ID" value="NZ_CP014168.1"/>
</dbReference>
<reference evidence="1 2" key="1">
    <citation type="submission" date="2016-01" db="EMBL/GenBank/DDBJ databases">
        <title>Complete genome and mega plasmid sequence of Sphingomonas panacis DCY99 elicits systemic resistance in rice to Xanthomonas oryzae.</title>
        <authorList>
            <person name="Kim Y.J."/>
            <person name="Yang D.C."/>
            <person name="Sing P."/>
        </authorList>
    </citation>
    <scope>NUCLEOTIDE SEQUENCE [LARGE SCALE GENOMIC DNA]</scope>
    <source>
        <strain evidence="1 2">DCY99</strain>
    </source>
</reference>
<proteinExistence type="predicted"/>
<organism evidence="1 2">
    <name type="scientific">Sphingomonas panacis</name>
    <dbReference type="NCBI Taxonomy" id="1560345"/>
    <lineage>
        <taxon>Bacteria</taxon>
        <taxon>Pseudomonadati</taxon>
        <taxon>Pseudomonadota</taxon>
        <taxon>Alphaproteobacteria</taxon>
        <taxon>Sphingomonadales</taxon>
        <taxon>Sphingomonadaceae</taxon>
        <taxon>Sphingomonas</taxon>
    </lineage>
</organism>
<protein>
    <submittedName>
        <fullName evidence="1">Uncharacterized protein</fullName>
    </submittedName>
</protein>